<keyword evidence="6" id="KW-1185">Reference proteome</keyword>
<dbReference type="InterPro" id="IPR029044">
    <property type="entry name" value="Nucleotide-diphossugar_trans"/>
</dbReference>
<dbReference type="Proteomes" id="UP000052268">
    <property type="component" value="Unassembled WGS sequence"/>
</dbReference>
<dbReference type="PANTHER" id="PTHR40392">
    <property type="entry name" value="2-PHOSPHO-L-LACTATE GUANYLYLTRANSFERASE"/>
    <property type="match status" value="1"/>
</dbReference>
<dbReference type="GO" id="GO:0005525">
    <property type="term" value="F:GTP binding"/>
    <property type="evidence" value="ECO:0007669"/>
    <property type="project" value="UniProtKB-KW"/>
</dbReference>
<keyword evidence="4" id="KW-0342">GTP-binding</keyword>
<dbReference type="Pfam" id="PF01983">
    <property type="entry name" value="CofC"/>
    <property type="match status" value="1"/>
</dbReference>
<dbReference type="InterPro" id="IPR002835">
    <property type="entry name" value="CofC"/>
</dbReference>
<evidence type="ECO:0000256" key="1">
    <source>
        <dbReference type="ARBA" id="ARBA00022679"/>
    </source>
</evidence>
<keyword evidence="3" id="KW-0547">Nucleotide-binding</keyword>
<keyword evidence="1 5" id="KW-0808">Transferase</keyword>
<comment type="caution">
    <text evidence="5">The sequence shown here is derived from an EMBL/GenBank/DDBJ whole genome shotgun (WGS) entry which is preliminary data.</text>
</comment>
<evidence type="ECO:0000313" key="5">
    <source>
        <dbReference type="EMBL" id="KMS59174.1"/>
    </source>
</evidence>
<gene>
    <name evidence="5" type="ORF">V474_08100</name>
</gene>
<protein>
    <submittedName>
        <fullName evidence="5">2-phospho-L-lactate guanylyltransferase</fullName>
    </submittedName>
</protein>
<evidence type="ECO:0000256" key="2">
    <source>
        <dbReference type="ARBA" id="ARBA00022695"/>
    </source>
</evidence>
<accession>A0A0J7Y5J9</accession>
<organism evidence="5 6">
    <name type="scientific">Novosphingobium barchaimii LL02</name>
    <dbReference type="NCBI Taxonomy" id="1114963"/>
    <lineage>
        <taxon>Bacteria</taxon>
        <taxon>Pseudomonadati</taxon>
        <taxon>Pseudomonadota</taxon>
        <taxon>Alphaproteobacteria</taxon>
        <taxon>Sphingomonadales</taxon>
        <taxon>Sphingomonadaceae</taxon>
        <taxon>Novosphingobium</taxon>
    </lineage>
</organism>
<dbReference type="PATRIC" id="fig|1114963.3.peg.520"/>
<reference evidence="5 6" key="1">
    <citation type="journal article" date="2015" name="G3 (Bethesda)">
        <title>Insights into Ongoing Evolution of the Hexachlorocyclohexane Catabolic Pathway from Comparative Genomics of Ten Sphingomonadaceae Strains.</title>
        <authorList>
            <person name="Pearce S.L."/>
            <person name="Oakeshott J.G."/>
            <person name="Pandey G."/>
        </authorList>
    </citation>
    <scope>NUCLEOTIDE SEQUENCE [LARGE SCALE GENOMIC DNA]</scope>
    <source>
        <strain evidence="5 6">LL02</strain>
    </source>
</reference>
<dbReference type="RefSeq" id="WP_236710519.1">
    <property type="nucleotide sequence ID" value="NZ_KQ130452.1"/>
</dbReference>
<dbReference type="EMBL" id="JACU01000002">
    <property type="protein sequence ID" value="KMS59174.1"/>
    <property type="molecule type" value="Genomic_DNA"/>
</dbReference>
<dbReference type="GO" id="GO:0043814">
    <property type="term" value="F:phospholactate guanylyltransferase activity"/>
    <property type="evidence" value="ECO:0007669"/>
    <property type="project" value="InterPro"/>
</dbReference>
<proteinExistence type="predicted"/>
<dbReference type="AlphaFoldDB" id="A0A0J7Y5J9"/>
<evidence type="ECO:0000256" key="3">
    <source>
        <dbReference type="ARBA" id="ARBA00022741"/>
    </source>
</evidence>
<evidence type="ECO:0000313" key="6">
    <source>
        <dbReference type="Proteomes" id="UP000052268"/>
    </source>
</evidence>
<dbReference type="SUPFAM" id="SSF53448">
    <property type="entry name" value="Nucleotide-diphospho-sugar transferases"/>
    <property type="match status" value="1"/>
</dbReference>
<sequence>MNALSATIWALIPVKARGQGKTRLAGQLCAEQRDKLVEAMFEHVVQVANETVERTVVVGPQRSGVSVNLDRIEEPGGGLNAALGHALTVIARKPDAPSRLIVIAADLPCITPNDIARLAELPLGIVGIAPDRHGSGTNALSLPLPQAAGFRFHYGTDSASLHRNAAQSLGLSAVTIITDGLAKDIDEPFDLADAAHLFSFMT</sequence>
<keyword evidence="2 5" id="KW-0548">Nucleotidyltransferase</keyword>
<evidence type="ECO:0000256" key="4">
    <source>
        <dbReference type="ARBA" id="ARBA00023134"/>
    </source>
</evidence>
<dbReference type="Gene3D" id="3.90.550.10">
    <property type="entry name" value="Spore Coat Polysaccharide Biosynthesis Protein SpsA, Chain A"/>
    <property type="match status" value="1"/>
</dbReference>
<dbReference type="NCBIfam" id="TIGR03552">
    <property type="entry name" value="F420_cofC"/>
    <property type="match status" value="1"/>
</dbReference>
<name>A0A0J7Y5J9_9SPHN</name>
<dbReference type="PANTHER" id="PTHR40392:SF1">
    <property type="entry name" value="2-PHOSPHO-L-LACTATE GUANYLYLTRANSFERASE"/>
    <property type="match status" value="1"/>
</dbReference>